<comment type="caution">
    <text evidence="1">The sequence shown here is derived from an EMBL/GenBank/DDBJ whole genome shotgun (WGS) entry which is preliminary data.</text>
</comment>
<proteinExistence type="predicted"/>
<accession>A0A9W6Y6Q5</accession>
<reference evidence="1" key="1">
    <citation type="submission" date="2023-04" db="EMBL/GenBank/DDBJ databases">
        <title>Phytophthora fragariaefolia NBRC 109709.</title>
        <authorList>
            <person name="Ichikawa N."/>
            <person name="Sato H."/>
            <person name="Tonouchi N."/>
        </authorList>
    </citation>
    <scope>NUCLEOTIDE SEQUENCE</scope>
    <source>
        <strain evidence="1">NBRC 109709</strain>
    </source>
</reference>
<evidence type="ECO:0000313" key="1">
    <source>
        <dbReference type="EMBL" id="GMF53476.1"/>
    </source>
</evidence>
<dbReference type="Proteomes" id="UP001165121">
    <property type="component" value="Unassembled WGS sequence"/>
</dbReference>
<sequence>MSHQAHTVDAAQLDEAEERGASVQVIEDSRIYREAPDIIIKFTRLAVALAQTHTSDQLDPFPGSVDLKAHSNRARHPDISIDCAANLWHSQDLACRVLDLKIEGNLSTALEKSISSPLASSVLTIQHSTLAPSFSGICSRQLEPMNVN</sequence>
<dbReference type="AlphaFoldDB" id="A0A9W6Y6Q5"/>
<keyword evidence="2" id="KW-1185">Reference proteome</keyword>
<protein>
    <submittedName>
        <fullName evidence="1">Unnamed protein product</fullName>
    </submittedName>
</protein>
<dbReference type="EMBL" id="BSXT01003285">
    <property type="protein sequence ID" value="GMF53476.1"/>
    <property type="molecule type" value="Genomic_DNA"/>
</dbReference>
<name>A0A9W6Y6Q5_9STRA</name>
<gene>
    <name evidence="1" type="ORF">Pfra01_002212200</name>
</gene>
<organism evidence="1 2">
    <name type="scientific">Phytophthora fragariaefolia</name>
    <dbReference type="NCBI Taxonomy" id="1490495"/>
    <lineage>
        <taxon>Eukaryota</taxon>
        <taxon>Sar</taxon>
        <taxon>Stramenopiles</taxon>
        <taxon>Oomycota</taxon>
        <taxon>Peronosporomycetes</taxon>
        <taxon>Peronosporales</taxon>
        <taxon>Peronosporaceae</taxon>
        <taxon>Phytophthora</taxon>
    </lineage>
</organism>
<evidence type="ECO:0000313" key="2">
    <source>
        <dbReference type="Proteomes" id="UP001165121"/>
    </source>
</evidence>